<dbReference type="GeneID" id="71927145"/>
<dbReference type="Pfam" id="PF23928">
    <property type="entry name" value="DUF7266"/>
    <property type="match status" value="1"/>
</dbReference>
<reference evidence="2" key="1">
    <citation type="submission" date="2022-04" db="EMBL/GenBank/DDBJ databases">
        <title>Halocatena sp. nov., isolated from a salt lake.</title>
        <authorList>
            <person name="Cui H.-L."/>
        </authorList>
    </citation>
    <scope>NUCLEOTIDE SEQUENCE</scope>
    <source>
        <strain evidence="2">AD-1</strain>
    </source>
</reference>
<gene>
    <name evidence="2" type="ORF">MW046_03820</name>
</gene>
<accession>A0A8U0A313</accession>
<proteinExistence type="predicted"/>
<keyword evidence="1" id="KW-0812">Transmembrane</keyword>
<dbReference type="KEGG" id="haad:MW046_03820"/>
<dbReference type="AlphaFoldDB" id="A0A8U0A313"/>
<dbReference type="EMBL" id="CP096019">
    <property type="protein sequence ID" value="UPM43581.1"/>
    <property type="molecule type" value="Genomic_DNA"/>
</dbReference>
<evidence type="ECO:0000313" key="3">
    <source>
        <dbReference type="Proteomes" id="UP000831768"/>
    </source>
</evidence>
<evidence type="ECO:0000256" key="1">
    <source>
        <dbReference type="SAM" id="Phobius"/>
    </source>
</evidence>
<name>A0A8U0A313_9EURY</name>
<keyword evidence="1" id="KW-1133">Transmembrane helix</keyword>
<dbReference type="RefSeq" id="WP_247994244.1">
    <property type="nucleotide sequence ID" value="NZ_CP096019.1"/>
</dbReference>
<feature type="transmembrane region" description="Helical" evidence="1">
    <location>
        <begin position="13"/>
        <end position="32"/>
    </location>
</feature>
<keyword evidence="3" id="KW-1185">Reference proteome</keyword>
<keyword evidence="1" id="KW-0472">Membrane</keyword>
<organism evidence="2 3">
    <name type="scientific">Halocatena salina</name>
    <dbReference type="NCBI Taxonomy" id="2934340"/>
    <lineage>
        <taxon>Archaea</taxon>
        <taxon>Methanobacteriati</taxon>
        <taxon>Methanobacteriota</taxon>
        <taxon>Stenosarchaea group</taxon>
        <taxon>Halobacteria</taxon>
        <taxon>Halobacteriales</taxon>
        <taxon>Natronomonadaceae</taxon>
        <taxon>Halocatena</taxon>
    </lineage>
</organism>
<dbReference type="Proteomes" id="UP000831768">
    <property type="component" value="Chromosome"/>
</dbReference>
<sequence>MDDRGLTPVVSEALLIGLVLLYIGLVTAVLYGNVIPEYQTTSGAEMGDRILATATEHVQRGVFPSYRLDARISIDLPETINNRAYSIRTANRTLILEHPHPEIGGHARPAVSESIRSIDGSWRSHTPLSVRVVGNETGYRITIAEGNVTTGETR</sequence>
<dbReference type="InterPro" id="IPR055690">
    <property type="entry name" value="DUF7266"/>
</dbReference>
<protein>
    <submittedName>
        <fullName evidence="2">Uncharacterized protein</fullName>
    </submittedName>
</protein>
<evidence type="ECO:0000313" key="2">
    <source>
        <dbReference type="EMBL" id="UPM43581.1"/>
    </source>
</evidence>